<dbReference type="PANTHER" id="PTHR31832">
    <property type="entry name" value="B-BOX ZINC FINGER PROTEIN 22"/>
    <property type="match status" value="1"/>
</dbReference>
<evidence type="ECO:0000313" key="13">
    <source>
        <dbReference type="Proteomes" id="UP001055439"/>
    </source>
</evidence>
<feature type="region of interest" description="Disordered" evidence="10">
    <location>
        <begin position="71"/>
        <end position="94"/>
    </location>
</feature>
<dbReference type="GO" id="GO:0008270">
    <property type="term" value="F:zinc ion binding"/>
    <property type="evidence" value="ECO:0007669"/>
    <property type="project" value="UniProtKB-KW"/>
</dbReference>
<keyword evidence="6" id="KW-0805">Transcription regulation</keyword>
<comment type="subcellular location">
    <subcellularLocation>
        <location evidence="1">Nucleus</location>
    </subcellularLocation>
</comment>
<dbReference type="InterPro" id="IPR051979">
    <property type="entry name" value="B-box_zinc_finger"/>
</dbReference>
<keyword evidence="8" id="KW-0539">Nucleus</keyword>
<proteinExistence type="predicted"/>
<sequence>MFVAASLIHGNYLLYREGVGEAGEGTSRIDPVATFLGLLQPGAAPSFAFAPLTDSMHPPTLHTHALCRPIRSSTKRGGSTTKAPVVGPRSQPERQQCVPPPLFFYSSVSSDLKMKIQCDVCGKEEALVFCCADEAALCDACDRRVHCANILAGEHWRFSLDAPSVRSNPLCDVCQEKRAVLFCRDDRAILCGACDASIHGANHLTMKHSRFLLTGVRFSAAPISALEPVTAAYSTSCGIGKSGQGTALVADTAASTTSATANFGASSISEYLIKMCPGWHVEDLLDDDAAANVTTDGFSKVDELLPSLDADLDGDGGPETICAPHVPQLPPPGPPAGGAACDQHRLGGNKVGINFRERSEQALVVPRSPTIPTANDRPRRLLWSLPMPLSG</sequence>
<evidence type="ECO:0000256" key="8">
    <source>
        <dbReference type="ARBA" id="ARBA00023242"/>
    </source>
</evidence>
<keyword evidence="13" id="KW-1185">Reference proteome</keyword>
<evidence type="ECO:0000256" key="1">
    <source>
        <dbReference type="ARBA" id="ARBA00004123"/>
    </source>
</evidence>
<dbReference type="InterPro" id="IPR049808">
    <property type="entry name" value="CONSTANS-like_Bbox1"/>
</dbReference>
<dbReference type="AlphaFoldDB" id="A0A9E7JXV4"/>
<reference evidence="12" key="1">
    <citation type="submission" date="2022-05" db="EMBL/GenBank/DDBJ databases">
        <title>The Musa troglodytarum L. genome provides insights into the mechanism of non-climacteric behaviour and enrichment of carotenoids.</title>
        <authorList>
            <person name="Wang J."/>
        </authorList>
    </citation>
    <scope>NUCLEOTIDE SEQUENCE</scope>
    <source>
        <tissue evidence="12">Leaf</tissue>
    </source>
</reference>
<evidence type="ECO:0000256" key="5">
    <source>
        <dbReference type="ARBA" id="ARBA00022833"/>
    </source>
</evidence>
<dbReference type="GO" id="GO:0006355">
    <property type="term" value="P:regulation of DNA-templated transcription"/>
    <property type="evidence" value="ECO:0007669"/>
    <property type="project" value="TreeGrafter"/>
</dbReference>
<dbReference type="CDD" id="cd19821">
    <property type="entry name" value="Bbox1_BBX-like"/>
    <property type="match status" value="2"/>
</dbReference>
<evidence type="ECO:0000256" key="2">
    <source>
        <dbReference type="ARBA" id="ARBA00022723"/>
    </source>
</evidence>
<dbReference type="Proteomes" id="UP001055439">
    <property type="component" value="Chromosome 4"/>
</dbReference>
<protein>
    <submittedName>
        <fullName evidence="12">Salt tolerance-like protein</fullName>
    </submittedName>
</protein>
<dbReference type="PANTHER" id="PTHR31832:SF52">
    <property type="entry name" value="B-BOX ZINC FINGER PROTEIN 21"/>
    <property type="match status" value="1"/>
</dbReference>
<dbReference type="Gene3D" id="3.30.160.60">
    <property type="entry name" value="Classic Zinc Finger"/>
    <property type="match status" value="1"/>
</dbReference>
<dbReference type="InterPro" id="IPR000315">
    <property type="entry name" value="Znf_B-box"/>
</dbReference>
<organism evidence="12 13">
    <name type="scientific">Musa troglodytarum</name>
    <name type="common">fe'i banana</name>
    <dbReference type="NCBI Taxonomy" id="320322"/>
    <lineage>
        <taxon>Eukaryota</taxon>
        <taxon>Viridiplantae</taxon>
        <taxon>Streptophyta</taxon>
        <taxon>Embryophyta</taxon>
        <taxon>Tracheophyta</taxon>
        <taxon>Spermatophyta</taxon>
        <taxon>Magnoliopsida</taxon>
        <taxon>Liliopsida</taxon>
        <taxon>Zingiberales</taxon>
        <taxon>Musaceae</taxon>
        <taxon>Musa</taxon>
    </lineage>
</organism>
<feature type="domain" description="B box-type" evidence="11">
    <location>
        <begin position="113"/>
        <end position="160"/>
    </location>
</feature>
<evidence type="ECO:0000259" key="11">
    <source>
        <dbReference type="PROSITE" id="PS50119"/>
    </source>
</evidence>
<feature type="domain" description="B box-type" evidence="11">
    <location>
        <begin position="166"/>
        <end position="213"/>
    </location>
</feature>
<accession>A0A9E7JXV4</accession>
<feature type="compositionally biased region" description="Polar residues" evidence="10">
    <location>
        <begin position="71"/>
        <end position="82"/>
    </location>
</feature>
<dbReference type="GO" id="GO:0009640">
    <property type="term" value="P:photomorphogenesis"/>
    <property type="evidence" value="ECO:0007669"/>
    <property type="project" value="TreeGrafter"/>
</dbReference>
<evidence type="ECO:0000256" key="7">
    <source>
        <dbReference type="ARBA" id="ARBA00023163"/>
    </source>
</evidence>
<dbReference type="PROSITE" id="PS50119">
    <property type="entry name" value="ZF_BBOX"/>
    <property type="match status" value="2"/>
</dbReference>
<keyword evidence="4 9" id="KW-0863">Zinc-finger</keyword>
<name>A0A9E7JXV4_9LILI</name>
<dbReference type="SMART" id="SM00336">
    <property type="entry name" value="BBOX"/>
    <property type="match status" value="2"/>
</dbReference>
<keyword evidence="7" id="KW-0804">Transcription</keyword>
<keyword evidence="2" id="KW-0479">Metal-binding</keyword>
<evidence type="ECO:0000256" key="6">
    <source>
        <dbReference type="ARBA" id="ARBA00023015"/>
    </source>
</evidence>
<gene>
    <name evidence="12" type="ORF">MUK42_31840</name>
</gene>
<keyword evidence="5" id="KW-0862">Zinc</keyword>
<keyword evidence="3" id="KW-0677">Repeat</keyword>
<evidence type="ECO:0000256" key="10">
    <source>
        <dbReference type="SAM" id="MobiDB-lite"/>
    </source>
</evidence>
<dbReference type="Pfam" id="PF00643">
    <property type="entry name" value="zf-B_box"/>
    <property type="match status" value="1"/>
</dbReference>
<dbReference type="GO" id="GO:0005634">
    <property type="term" value="C:nucleus"/>
    <property type="evidence" value="ECO:0007669"/>
    <property type="project" value="UniProtKB-SubCell"/>
</dbReference>
<evidence type="ECO:0000313" key="12">
    <source>
        <dbReference type="EMBL" id="URD96331.1"/>
    </source>
</evidence>
<dbReference type="EMBL" id="CP097506">
    <property type="protein sequence ID" value="URD96331.1"/>
    <property type="molecule type" value="Genomic_DNA"/>
</dbReference>
<evidence type="ECO:0000256" key="4">
    <source>
        <dbReference type="ARBA" id="ARBA00022771"/>
    </source>
</evidence>
<evidence type="ECO:0000256" key="9">
    <source>
        <dbReference type="PROSITE-ProRule" id="PRU00024"/>
    </source>
</evidence>
<evidence type="ECO:0000256" key="3">
    <source>
        <dbReference type="ARBA" id="ARBA00022737"/>
    </source>
</evidence>
<dbReference type="OrthoDB" id="153872at2759"/>